<dbReference type="PANTHER" id="PTHR16943:SF8">
    <property type="entry name" value="2-METHYLCITRATE DEHYDRATASE"/>
    <property type="match status" value="1"/>
</dbReference>
<evidence type="ECO:0000313" key="4">
    <source>
        <dbReference type="EMBL" id="ATZ94697.1"/>
    </source>
</evidence>
<dbReference type="Pfam" id="PF03972">
    <property type="entry name" value="MmgE_PrpD_N"/>
    <property type="match status" value="1"/>
</dbReference>
<dbReference type="SUPFAM" id="SSF103378">
    <property type="entry name" value="2-methylcitrate dehydratase PrpD"/>
    <property type="match status" value="1"/>
</dbReference>
<dbReference type="InterPro" id="IPR045337">
    <property type="entry name" value="MmgE_PrpD_C"/>
</dbReference>
<feature type="domain" description="MmgE/PrpD N-terminal" evidence="2">
    <location>
        <begin position="13"/>
        <end position="257"/>
    </location>
</feature>
<dbReference type="InterPro" id="IPR042188">
    <property type="entry name" value="MmgE/PrpD_sf_2"/>
</dbReference>
<evidence type="ECO:0000313" key="5">
    <source>
        <dbReference type="Proteomes" id="UP000231901"/>
    </source>
</evidence>
<dbReference type="RefSeq" id="WP_100849637.1">
    <property type="nucleotide sequence ID" value="NZ_BMJF01000002.1"/>
</dbReference>
<reference evidence="5" key="1">
    <citation type="journal article" date="2018" name="Genome Announc.">
        <title>Complete genome sequence of a Dickeya fangzhongdai type strain causing bleeding canker of pear tree trunks.</title>
        <authorList>
            <person name="Zhao Y."/>
            <person name="Tian Y."/>
            <person name="Li X."/>
            <person name="Hu B."/>
        </authorList>
    </citation>
    <scope>NUCLEOTIDE SEQUENCE [LARGE SCALE GENOMIC DNA]</scope>
    <source>
        <strain evidence="5">DSM 101947</strain>
    </source>
</reference>
<protein>
    <submittedName>
        <fullName evidence="4">Immunity protein</fullName>
    </submittedName>
</protein>
<dbReference type="Pfam" id="PF19305">
    <property type="entry name" value="MmgE_PrpD_C"/>
    <property type="match status" value="1"/>
</dbReference>
<name>A0A2K8QMF0_9GAMM</name>
<proteinExistence type="inferred from homology"/>
<evidence type="ECO:0000259" key="2">
    <source>
        <dbReference type="Pfam" id="PF03972"/>
    </source>
</evidence>
<dbReference type="GeneID" id="66565119"/>
<feature type="domain" description="MmgE/PrpD C-terminal" evidence="3">
    <location>
        <begin position="283"/>
        <end position="451"/>
    </location>
</feature>
<dbReference type="Proteomes" id="UP000231901">
    <property type="component" value="Chromosome"/>
</dbReference>
<evidence type="ECO:0000256" key="1">
    <source>
        <dbReference type="ARBA" id="ARBA00006174"/>
    </source>
</evidence>
<dbReference type="EMBL" id="CP025003">
    <property type="protein sequence ID" value="ATZ94697.1"/>
    <property type="molecule type" value="Genomic_DNA"/>
</dbReference>
<evidence type="ECO:0000259" key="3">
    <source>
        <dbReference type="Pfam" id="PF19305"/>
    </source>
</evidence>
<dbReference type="Gene3D" id="1.10.4100.10">
    <property type="entry name" value="2-methylcitrate dehydratase PrpD"/>
    <property type="match status" value="1"/>
</dbReference>
<dbReference type="InterPro" id="IPR045336">
    <property type="entry name" value="MmgE_PrpD_N"/>
</dbReference>
<keyword evidence="5" id="KW-1185">Reference proteome</keyword>
<dbReference type="PANTHER" id="PTHR16943">
    <property type="entry name" value="2-METHYLCITRATE DEHYDRATASE-RELATED"/>
    <property type="match status" value="1"/>
</dbReference>
<dbReference type="Gene3D" id="3.30.1330.120">
    <property type="entry name" value="2-methylcitrate dehydratase PrpD"/>
    <property type="match status" value="1"/>
</dbReference>
<comment type="similarity">
    <text evidence="1">Belongs to the PrpD family.</text>
</comment>
<gene>
    <name evidence="4" type="ORF">CVE23_12335</name>
</gene>
<sequence length="469" mass="50985">MTSLNHAAPITLTLARFACRLTPAAIPAVWRRKILLHLLDTLGCGIAGLDSEVFQQAQRMARHQYAAGTSPVLGRRDGLSALGAAFVNSAAMNALDYDDGFERDGRGMGHPGATLVAAALAALGERQVSGAQLLCALAAAWEINGRVILAQQPSPERFRQVYGVCQHQSLGAAVVFGLLSGCDAAGLENAIGLAASLTPLPGLHKYNWRQRPLVAFKDYNAPATEAGVRGVLLHREGIIGPRDVLDGEHGFWRMIGSDRCDASLLVDGLGDAWRLRHASFKRYPVCRWMHTALAAFEQLLTQQALTPDRIARIQVIGSQTLVQQFADTQLLSETDAQFSVPLALACLAYGLPRQGWSNAAARQDATLLAFARRVELVVDDELDRLMAVQRRPVNRVRVVVDGQWLNAPAVDYPPGCEENPMAEAEIVRKCRDNLSRRLGDNEVDRFIDTLLELERQPDAVLALAPLFAG</sequence>
<dbReference type="InterPro" id="IPR042183">
    <property type="entry name" value="MmgE/PrpD_sf_1"/>
</dbReference>
<accession>A0A2K8QMF0</accession>
<dbReference type="GO" id="GO:0016829">
    <property type="term" value="F:lyase activity"/>
    <property type="evidence" value="ECO:0007669"/>
    <property type="project" value="InterPro"/>
</dbReference>
<organism evidence="4 5">
    <name type="scientific">Dickeya fangzhongdai</name>
    <dbReference type="NCBI Taxonomy" id="1778540"/>
    <lineage>
        <taxon>Bacteria</taxon>
        <taxon>Pseudomonadati</taxon>
        <taxon>Pseudomonadota</taxon>
        <taxon>Gammaproteobacteria</taxon>
        <taxon>Enterobacterales</taxon>
        <taxon>Pectobacteriaceae</taxon>
        <taxon>Dickeya</taxon>
    </lineage>
</organism>
<dbReference type="InterPro" id="IPR036148">
    <property type="entry name" value="MmgE/PrpD_sf"/>
</dbReference>
<dbReference type="InterPro" id="IPR005656">
    <property type="entry name" value="MmgE_PrpD"/>
</dbReference>
<dbReference type="KEGG" id="dfn:CVE23_12335"/>
<dbReference type="AlphaFoldDB" id="A0A2K8QMF0"/>